<dbReference type="Pfam" id="PF02311">
    <property type="entry name" value="AraC_binding"/>
    <property type="match status" value="1"/>
</dbReference>
<dbReference type="RefSeq" id="WP_122146129.1">
    <property type="nucleotide sequence ID" value="NZ_KQ033919.1"/>
</dbReference>
<dbReference type="Pfam" id="PF12833">
    <property type="entry name" value="HTH_18"/>
    <property type="match status" value="1"/>
</dbReference>
<dbReference type="GO" id="GO:0043565">
    <property type="term" value="F:sequence-specific DNA binding"/>
    <property type="evidence" value="ECO:0007669"/>
    <property type="project" value="InterPro"/>
</dbReference>
<comment type="caution">
    <text evidence="5">The sequence shown here is derived from an EMBL/GenBank/DDBJ whole genome shotgun (WGS) entry which is preliminary data.</text>
</comment>
<dbReference type="InterPro" id="IPR037923">
    <property type="entry name" value="HTH-like"/>
</dbReference>
<protein>
    <recommendedName>
        <fullName evidence="4">HTH araC/xylS-type domain-containing protein</fullName>
    </recommendedName>
</protein>
<dbReference type="GO" id="GO:0003700">
    <property type="term" value="F:DNA-binding transcription factor activity"/>
    <property type="evidence" value="ECO:0007669"/>
    <property type="project" value="InterPro"/>
</dbReference>
<dbReference type="SUPFAM" id="SSF46689">
    <property type="entry name" value="Homeodomain-like"/>
    <property type="match status" value="2"/>
</dbReference>
<dbReference type="PANTHER" id="PTHR43280">
    <property type="entry name" value="ARAC-FAMILY TRANSCRIPTIONAL REGULATOR"/>
    <property type="match status" value="1"/>
</dbReference>
<dbReference type="STRING" id="1203610.HMPREF1536_02918"/>
<evidence type="ECO:0000259" key="4">
    <source>
        <dbReference type="PROSITE" id="PS01124"/>
    </source>
</evidence>
<evidence type="ECO:0000256" key="1">
    <source>
        <dbReference type="ARBA" id="ARBA00023015"/>
    </source>
</evidence>
<organism evidence="5 6">
    <name type="scientific">Parabacteroides gordonii MS-1 = DSM 23371</name>
    <dbReference type="NCBI Taxonomy" id="1203610"/>
    <lineage>
        <taxon>Bacteria</taxon>
        <taxon>Pseudomonadati</taxon>
        <taxon>Bacteroidota</taxon>
        <taxon>Bacteroidia</taxon>
        <taxon>Bacteroidales</taxon>
        <taxon>Tannerellaceae</taxon>
        <taxon>Parabacteroides</taxon>
    </lineage>
</organism>
<sequence length="288" mass="33511">MRNREISRLILNMERHGIDIFDEFGRYNYVNTQTILPTHTHPDMIEICYLAKGSQEYFVGDNIFRLYGGDVFIAFPDEIHGTGDVPEEKGVLYWMVLKKPQEGKEYLGLNYLDACELFSRLLQLPKRLFKGGTECERLLLKIISIYFQNKEPLTKMELTNLLVSLLLHIIHAGEKNSGRTYSDRIAKIVHYIDENLFEVLDLDTLADKCNLSVSRFKHSFKEETGIPPSEYIIRRKIEKAQEMMKEHKFSIKDIAYDLGFSSPAYFSTVFKQYNGHSPTSYKKKSKPQ</sequence>
<dbReference type="InterPro" id="IPR018060">
    <property type="entry name" value="HTH_AraC"/>
</dbReference>
<name>A0A0F5JCE5_9BACT</name>
<evidence type="ECO:0000313" key="6">
    <source>
        <dbReference type="Proteomes" id="UP000033035"/>
    </source>
</evidence>
<dbReference type="SUPFAM" id="SSF51215">
    <property type="entry name" value="Regulatory protein AraC"/>
    <property type="match status" value="1"/>
</dbReference>
<evidence type="ECO:0000256" key="3">
    <source>
        <dbReference type="ARBA" id="ARBA00023163"/>
    </source>
</evidence>
<evidence type="ECO:0000313" key="5">
    <source>
        <dbReference type="EMBL" id="KKB55449.1"/>
    </source>
</evidence>
<feature type="domain" description="HTH araC/xylS-type" evidence="4">
    <location>
        <begin position="186"/>
        <end position="284"/>
    </location>
</feature>
<dbReference type="InterPro" id="IPR014710">
    <property type="entry name" value="RmlC-like_jellyroll"/>
</dbReference>
<dbReference type="SMART" id="SM00342">
    <property type="entry name" value="HTH_ARAC"/>
    <property type="match status" value="1"/>
</dbReference>
<gene>
    <name evidence="5" type="ORF">HMPREF1536_02918</name>
</gene>
<dbReference type="InterPro" id="IPR009057">
    <property type="entry name" value="Homeodomain-like_sf"/>
</dbReference>
<keyword evidence="3" id="KW-0804">Transcription</keyword>
<dbReference type="Proteomes" id="UP000033035">
    <property type="component" value="Unassembled WGS sequence"/>
</dbReference>
<dbReference type="PROSITE" id="PS00041">
    <property type="entry name" value="HTH_ARAC_FAMILY_1"/>
    <property type="match status" value="1"/>
</dbReference>
<dbReference type="AlphaFoldDB" id="A0A0F5JCE5"/>
<dbReference type="HOGENOM" id="CLU_000445_88_3_10"/>
<dbReference type="PANTHER" id="PTHR43280:SF28">
    <property type="entry name" value="HTH-TYPE TRANSCRIPTIONAL ACTIVATOR RHAS"/>
    <property type="match status" value="1"/>
</dbReference>
<proteinExistence type="predicted"/>
<dbReference type="PROSITE" id="PS01124">
    <property type="entry name" value="HTH_ARAC_FAMILY_2"/>
    <property type="match status" value="1"/>
</dbReference>
<keyword evidence="1" id="KW-0805">Transcription regulation</keyword>
<keyword evidence="2" id="KW-0238">DNA-binding</keyword>
<dbReference type="PATRIC" id="fig|1203610.3.peg.2986"/>
<accession>A0A0F5JCE5</accession>
<dbReference type="PRINTS" id="PR00032">
    <property type="entry name" value="HTHARAC"/>
</dbReference>
<keyword evidence="6" id="KW-1185">Reference proteome</keyword>
<dbReference type="InterPro" id="IPR020449">
    <property type="entry name" value="Tscrpt_reg_AraC-type_HTH"/>
</dbReference>
<evidence type="ECO:0000256" key="2">
    <source>
        <dbReference type="ARBA" id="ARBA00023125"/>
    </source>
</evidence>
<dbReference type="Gene3D" id="1.10.10.60">
    <property type="entry name" value="Homeodomain-like"/>
    <property type="match status" value="2"/>
</dbReference>
<dbReference type="InterPro" id="IPR018062">
    <property type="entry name" value="HTH_AraC-typ_CS"/>
</dbReference>
<dbReference type="Gene3D" id="2.60.120.10">
    <property type="entry name" value="Jelly Rolls"/>
    <property type="match status" value="1"/>
</dbReference>
<dbReference type="InterPro" id="IPR003313">
    <property type="entry name" value="AraC-bd"/>
</dbReference>
<reference evidence="5 6" key="1">
    <citation type="submission" date="2013-04" db="EMBL/GenBank/DDBJ databases">
        <title>The Genome Sequence of Parabacteroides gordonii DSM 23371.</title>
        <authorList>
            <consortium name="The Broad Institute Genomics Platform"/>
            <person name="Earl A."/>
            <person name="Ward D."/>
            <person name="Feldgarden M."/>
            <person name="Gevers D."/>
            <person name="Martens E."/>
            <person name="Sakamoto M."/>
            <person name="Benno Y."/>
            <person name="Suzuki N."/>
            <person name="Matsunaga N."/>
            <person name="Koshihara K."/>
            <person name="Seki M."/>
            <person name="Komiya H."/>
            <person name="Walker B."/>
            <person name="Young S."/>
            <person name="Zeng Q."/>
            <person name="Gargeya S."/>
            <person name="Fitzgerald M."/>
            <person name="Haas B."/>
            <person name="Abouelleil A."/>
            <person name="Allen A.W."/>
            <person name="Alvarado L."/>
            <person name="Arachchi H.M."/>
            <person name="Berlin A.M."/>
            <person name="Chapman S.B."/>
            <person name="Gainer-Dewar J."/>
            <person name="Goldberg J."/>
            <person name="Griggs A."/>
            <person name="Gujja S."/>
            <person name="Hansen M."/>
            <person name="Howarth C."/>
            <person name="Imamovic A."/>
            <person name="Ireland A."/>
            <person name="Larimer J."/>
            <person name="McCowan C."/>
            <person name="Murphy C."/>
            <person name="Pearson M."/>
            <person name="Poon T.W."/>
            <person name="Priest M."/>
            <person name="Roberts A."/>
            <person name="Saif S."/>
            <person name="Shea T."/>
            <person name="Sisk P."/>
            <person name="Sykes S."/>
            <person name="Wortman J."/>
            <person name="Nusbaum C."/>
            <person name="Birren B."/>
        </authorList>
    </citation>
    <scope>NUCLEOTIDE SEQUENCE [LARGE SCALE GENOMIC DNA]</scope>
    <source>
        <strain evidence="5 6">MS-1</strain>
    </source>
</reference>
<dbReference type="EMBL" id="AQHW01000015">
    <property type="protein sequence ID" value="KKB55449.1"/>
    <property type="molecule type" value="Genomic_DNA"/>
</dbReference>